<accession>A0A183BXA0</accession>
<dbReference type="AlphaFoldDB" id="A0A183BXA0"/>
<sequence length="648" mass="75834">MLSVQLSAVQLCIDIDRDLALNDSRITKFANLAKKNKKKKVDIDMRTEFDQLRSNISQNKIVSPVDVCHLWEFQLLLNDLNQALNQDGIFIKEVKVVNKNYDCNELKNIDGILPIWAPDFKKNITLRHLKFISSKLASDFIIKDFSRWFSTERFANECVLLHRFRIINAGGDFEQTLRVKSVLTQFLLSNQDIDMLDMFYPFEAAADVLFEETEKLKQIFEIVDEHQKIMTSKIWEIFEVMVNINPIVYDENETYKMNLYMECPNDQVVYHLDEIDQNEIAEDLEAYTLMQSYYNLMEKVENSQKNKQIKKFLQKLEMDAAVWVYKDLIQQELFEFAAFLDVRTDEFDAIIEHYSSEWYEVSTNGGQSVYNALCSIHQFAQTIVEDTILMQNVGWNFHVKSLLETPTSLYDTKLILLPTEKGTDLAKIDCSDGKLAYKFMKQKFSWIVPSVVFEAVEATFPEIMQYDLLLDSQYISLLVYRLLFKTGTNFAKFYEARIANHFILLLDESFRAQLMAIPGAKTRIWKMTSVQQPHLTNDFKQDNEFLKLWDEAGMTTDVFNDDRILHAHYNCILFGELSCTSTSKMGTLLLADLILFVRWVENRIGTARHTIANKRMANSWEKDKKQLDNIYDQIYDEDDQAIMLIHRI</sequence>
<keyword evidence="1" id="KW-1185">Reference proteome</keyword>
<dbReference type="WBParaSite" id="GPLIN_000523900">
    <property type="protein sequence ID" value="GPLIN_000523900"/>
    <property type="gene ID" value="GPLIN_000523900"/>
</dbReference>
<dbReference type="Proteomes" id="UP000050741">
    <property type="component" value="Unassembled WGS sequence"/>
</dbReference>
<evidence type="ECO:0000313" key="2">
    <source>
        <dbReference type="WBParaSite" id="GPLIN_000523900"/>
    </source>
</evidence>
<reference evidence="2" key="2">
    <citation type="submission" date="2016-06" db="UniProtKB">
        <authorList>
            <consortium name="WormBaseParasite"/>
        </authorList>
    </citation>
    <scope>IDENTIFICATION</scope>
</reference>
<evidence type="ECO:0000313" key="1">
    <source>
        <dbReference type="Proteomes" id="UP000050741"/>
    </source>
</evidence>
<organism evidence="1 2">
    <name type="scientific">Globodera pallida</name>
    <name type="common">Potato cyst nematode worm</name>
    <name type="synonym">Heterodera pallida</name>
    <dbReference type="NCBI Taxonomy" id="36090"/>
    <lineage>
        <taxon>Eukaryota</taxon>
        <taxon>Metazoa</taxon>
        <taxon>Ecdysozoa</taxon>
        <taxon>Nematoda</taxon>
        <taxon>Chromadorea</taxon>
        <taxon>Rhabditida</taxon>
        <taxon>Tylenchina</taxon>
        <taxon>Tylenchomorpha</taxon>
        <taxon>Tylenchoidea</taxon>
        <taxon>Heteroderidae</taxon>
        <taxon>Heteroderinae</taxon>
        <taxon>Globodera</taxon>
    </lineage>
</organism>
<protein>
    <submittedName>
        <fullName evidence="2">RING-type domain-containing protein</fullName>
    </submittedName>
</protein>
<reference evidence="1" key="1">
    <citation type="submission" date="2014-05" db="EMBL/GenBank/DDBJ databases">
        <title>The genome and life-stage specific transcriptomes of Globodera pallida elucidate key aspects of plant parasitism by a cyst nematode.</title>
        <authorList>
            <person name="Cotton J.A."/>
            <person name="Lilley C.J."/>
            <person name="Jones L.M."/>
            <person name="Kikuchi T."/>
            <person name="Reid A.J."/>
            <person name="Thorpe P."/>
            <person name="Tsai I.J."/>
            <person name="Beasley H."/>
            <person name="Blok V."/>
            <person name="Cock P.J.A."/>
            <person name="Van den Akker S.E."/>
            <person name="Holroyd N."/>
            <person name="Hunt M."/>
            <person name="Mantelin S."/>
            <person name="Naghra H."/>
            <person name="Pain A."/>
            <person name="Palomares-Rius J.E."/>
            <person name="Zarowiecki M."/>
            <person name="Berriman M."/>
            <person name="Jones J.T."/>
            <person name="Urwin P.E."/>
        </authorList>
    </citation>
    <scope>NUCLEOTIDE SEQUENCE [LARGE SCALE GENOMIC DNA]</scope>
    <source>
        <strain evidence="1">Lindley</strain>
    </source>
</reference>
<name>A0A183BXA0_GLOPA</name>
<proteinExistence type="predicted"/>